<gene>
    <name evidence="1" type="ORF">V0R53_18385</name>
</gene>
<organism evidence="1 2">
    <name type="scientific">Pseudomonas auratipiscis</name>
    <dbReference type="NCBI Taxonomy" id="3115853"/>
    <lineage>
        <taxon>Bacteria</taxon>
        <taxon>Pseudomonadati</taxon>
        <taxon>Pseudomonadota</taxon>
        <taxon>Gammaproteobacteria</taxon>
        <taxon>Pseudomonadales</taxon>
        <taxon>Pseudomonadaceae</taxon>
        <taxon>Pseudomonas</taxon>
    </lineage>
</organism>
<keyword evidence="2" id="KW-1185">Reference proteome</keyword>
<dbReference type="EMBL" id="JAZDQP010000013">
    <property type="protein sequence ID" value="MEE1868361.1"/>
    <property type="molecule type" value="Genomic_DNA"/>
</dbReference>
<dbReference type="RefSeq" id="WP_330080215.1">
    <property type="nucleotide sequence ID" value="NZ_JAZDCU010000016.1"/>
</dbReference>
<dbReference type="AlphaFoldDB" id="A0AB35WUJ4"/>
<comment type="caution">
    <text evidence="1">The sequence shown here is derived from an EMBL/GenBank/DDBJ whole genome shotgun (WGS) entry which is preliminary data.</text>
</comment>
<proteinExistence type="predicted"/>
<dbReference type="Proteomes" id="UP001307839">
    <property type="component" value="Unassembled WGS sequence"/>
</dbReference>
<reference evidence="1 2" key="1">
    <citation type="submission" date="2024-01" db="EMBL/GenBank/DDBJ databases">
        <title>Unpublished Manusciprt.</title>
        <authorList>
            <person name="Duman M."/>
            <person name="Valdes E.G."/>
            <person name="Ajmi N."/>
            <person name="Altun S."/>
            <person name="Saticioglu I.B."/>
        </authorList>
    </citation>
    <scope>NUCLEOTIDE SEQUENCE [LARGE SCALE GENOMIC DNA]</scope>
    <source>
        <strain evidence="1 2">120P</strain>
    </source>
</reference>
<evidence type="ECO:0000313" key="2">
    <source>
        <dbReference type="Proteomes" id="UP001307839"/>
    </source>
</evidence>
<evidence type="ECO:0000313" key="1">
    <source>
        <dbReference type="EMBL" id="MEE1868361.1"/>
    </source>
</evidence>
<accession>A0AB35WUJ4</accession>
<sequence length="293" mass="31862">MNRQTYFALPHVAQFTDWLAAELDSQSRFKHEYVDRRSATQWSCNSLFDAFCKYRWNHPGNARLGFNPGSCSASNGLALAALRNDLQGIDGDDGRALEATLDVMRWGGVSAGNANWLTLNKAGLANALKTVQVAMDAGDECAPTLRAKQLRFNSGMTKVYSLLCKNFVIYDSRVAAALGWLVVKYCQTHSLSSVPQALSFPWAGAKEAANASAPKRRNPGIGNLQFKGLRSGSHHALWNLRANWLLTAVLAHPAAHDSPFHSVAAPYAPLRALEAALFMIGYDLGDQRAAVAA</sequence>
<protein>
    <submittedName>
        <fullName evidence="1">Uncharacterized protein</fullName>
    </submittedName>
</protein>
<name>A0AB35WUJ4_9PSED</name>